<dbReference type="EMBL" id="JAAEAA010000019">
    <property type="protein sequence ID" value="NDK57050.1"/>
    <property type="molecule type" value="Genomic_DNA"/>
</dbReference>
<feature type="domain" description="Outer membrane protein beta-barrel" evidence="1">
    <location>
        <begin position="34"/>
        <end position="229"/>
    </location>
</feature>
<name>A0A6B2H9X9_9BACT</name>
<dbReference type="Proteomes" id="UP000478546">
    <property type="component" value="Unassembled WGS sequence"/>
</dbReference>
<protein>
    <submittedName>
        <fullName evidence="2">PorT family protein</fullName>
    </submittedName>
</protein>
<keyword evidence="3" id="KW-1185">Reference proteome</keyword>
<evidence type="ECO:0000259" key="1">
    <source>
        <dbReference type="Pfam" id="PF13568"/>
    </source>
</evidence>
<accession>A0A6B2H9X9</accession>
<sequence length="257" mass="29030">MAFTYIWHKLHLHRSKITLFALLAIVIVAPAAQAQKRINTLNKPDYDTKPIHYGFYLAAPLTRYSIQHSQEYADQLAADPNGGEGAINANAKFSPGFYTGLVLNVRIADYLDARFVPGVGFYSRKIEYTNAPQENGEVQTVDKTISSTMVELPLLLKYKAKRRSNARMYLVGGIKPGIDLGSGKSDENPDQGLAVEKFDLALEYGFGVDMFYPFFKFAPEIRFSHGLLNQYKPTESQYSRMLQKQTNHNISLILFFE</sequence>
<dbReference type="Pfam" id="PF13568">
    <property type="entry name" value="OMP_b-brl_2"/>
    <property type="match status" value="1"/>
</dbReference>
<evidence type="ECO:0000313" key="3">
    <source>
        <dbReference type="Proteomes" id="UP000478546"/>
    </source>
</evidence>
<comment type="caution">
    <text evidence="2">The sequence shown here is derived from an EMBL/GenBank/DDBJ whole genome shotgun (WGS) entry which is preliminary data.</text>
</comment>
<dbReference type="RefSeq" id="WP_162347110.1">
    <property type="nucleotide sequence ID" value="NZ_JAAEAA010000019.1"/>
</dbReference>
<proteinExistence type="predicted"/>
<reference evidence="2 3" key="1">
    <citation type="submission" date="2020-01" db="EMBL/GenBank/DDBJ databases">
        <authorList>
            <person name="Kim M.K."/>
        </authorList>
    </citation>
    <scope>NUCLEOTIDE SEQUENCE [LARGE SCALE GENOMIC DNA]</scope>
    <source>
        <strain evidence="2 3">BT213</strain>
    </source>
</reference>
<evidence type="ECO:0000313" key="2">
    <source>
        <dbReference type="EMBL" id="NDK57050.1"/>
    </source>
</evidence>
<gene>
    <name evidence="2" type="ORF">GWO68_14080</name>
</gene>
<organism evidence="2 3">
    <name type="scientific">Pontibacter fetidus</name>
    <dbReference type="NCBI Taxonomy" id="2700082"/>
    <lineage>
        <taxon>Bacteria</taxon>
        <taxon>Pseudomonadati</taxon>
        <taxon>Bacteroidota</taxon>
        <taxon>Cytophagia</taxon>
        <taxon>Cytophagales</taxon>
        <taxon>Hymenobacteraceae</taxon>
        <taxon>Pontibacter</taxon>
    </lineage>
</organism>
<dbReference type="InterPro" id="IPR025665">
    <property type="entry name" value="Beta-barrel_OMP_2"/>
</dbReference>
<dbReference type="AlphaFoldDB" id="A0A6B2H9X9"/>